<protein>
    <submittedName>
        <fullName evidence="1">Uncharacterized protein</fullName>
    </submittedName>
</protein>
<accession>A0A0F9C1C8</accession>
<dbReference type="EMBL" id="LAZR01035251">
    <property type="protein sequence ID" value="KKL28010.1"/>
    <property type="molecule type" value="Genomic_DNA"/>
</dbReference>
<reference evidence="1" key="1">
    <citation type="journal article" date="2015" name="Nature">
        <title>Complex archaea that bridge the gap between prokaryotes and eukaryotes.</title>
        <authorList>
            <person name="Spang A."/>
            <person name="Saw J.H."/>
            <person name="Jorgensen S.L."/>
            <person name="Zaremba-Niedzwiedzka K."/>
            <person name="Martijn J."/>
            <person name="Lind A.E."/>
            <person name="van Eijk R."/>
            <person name="Schleper C."/>
            <person name="Guy L."/>
            <person name="Ettema T.J."/>
        </authorList>
    </citation>
    <scope>NUCLEOTIDE SEQUENCE</scope>
</reference>
<organism evidence="1">
    <name type="scientific">marine sediment metagenome</name>
    <dbReference type="NCBI Taxonomy" id="412755"/>
    <lineage>
        <taxon>unclassified sequences</taxon>
        <taxon>metagenomes</taxon>
        <taxon>ecological metagenomes</taxon>
    </lineage>
</organism>
<name>A0A0F9C1C8_9ZZZZ</name>
<dbReference type="AlphaFoldDB" id="A0A0F9C1C8"/>
<feature type="non-terminal residue" evidence="1">
    <location>
        <position position="286"/>
    </location>
</feature>
<comment type="caution">
    <text evidence="1">The sequence shown here is derived from an EMBL/GenBank/DDBJ whole genome shotgun (WGS) entry which is preliminary data.</text>
</comment>
<evidence type="ECO:0000313" key="1">
    <source>
        <dbReference type="EMBL" id="KKL28010.1"/>
    </source>
</evidence>
<proteinExistence type="predicted"/>
<sequence>MSLRSLLAVWIEQRDREREKDELVEQTRLFREVGRKRPDLLSAQSDAFRSALSYERARLERLSLRPRDYLDAIREVPEAEPVFNLGQPRLVPEVERRALSGGQIGQPARFTEEQRGAGLLGEAFGAARSGLQGLTDYLDEAFAVDAQPPSQFESILGQRARRQRDEFIADTRQPSILQQQGPVYPTEAEFAAAGWEPIEGRPGVFVNPSNGDEIDTNVPLPSGRDPFGELTDPLGENIAFLGAAAEPFTRSVIPEPILEDVERLPGGRTIREQLGFATSPLGAGAM</sequence>
<gene>
    <name evidence="1" type="ORF">LCGC14_2379440</name>
</gene>